<comment type="similarity">
    <text evidence="2">Belongs to the binding-protein-dependent transport system permease family. FecCD subfamily.</text>
</comment>
<dbReference type="InterPro" id="IPR000522">
    <property type="entry name" value="ABC_transptr_permease_BtuC"/>
</dbReference>
<comment type="caution">
    <text evidence="9">The sequence shown here is derived from an EMBL/GenBank/DDBJ whole genome shotgun (WGS) entry which is preliminary data.</text>
</comment>
<proteinExistence type="inferred from homology"/>
<dbReference type="PANTHER" id="PTHR30472">
    <property type="entry name" value="FERRIC ENTEROBACTIN TRANSPORT SYSTEM PERMEASE PROTEIN"/>
    <property type="match status" value="1"/>
</dbReference>
<evidence type="ECO:0000256" key="4">
    <source>
        <dbReference type="ARBA" id="ARBA00022475"/>
    </source>
</evidence>
<feature type="transmembrane region" description="Helical" evidence="8">
    <location>
        <begin position="113"/>
        <end position="132"/>
    </location>
</feature>
<dbReference type="PANTHER" id="PTHR30472:SF25">
    <property type="entry name" value="ABC TRANSPORTER PERMEASE PROTEIN MJ0876-RELATED"/>
    <property type="match status" value="1"/>
</dbReference>
<feature type="transmembrane region" description="Helical" evidence="8">
    <location>
        <begin position="141"/>
        <end position="163"/>
    </location>
</feature>
<feature type="transmembrane region" description="Helical" evidence="8">
    <location>
        <begin position="50"/>
        <end position="76"/>
    </location>
</feature>
<feature type="transmembrane region" description="Helical" evidence="8">
    <location>
        <begin position="231"/>
        <end position="260"/>
    </location>
</feature>
<accession>A0A0V8QBZ3</accession>
<sequence>MKKKKYIILGLAAFLAVISFFSITVGAIPVSLRELVAVALRQPLTKTGYILTYIRIPRVIAGIIAGLGLSTAGVIIQTVFHNPLAGPNIIGVNAGAGFFVVLIFAVFPYSYALLPFAAFAGAFLTTLSIYFLGHKSGASKYAIILSGVAVNSILNSALDSIYLLNDNYLISSKLFKIGSISGVNIQILSIAALIIVIAFCLILLLHKQLEILSLGDETAASLGLPIKQYRFLFLLLASVLAGAVISFAGLISFVGLIVPHIARILVGDECRYLLPVSAFIGSILVVLCDTLGRTLFSPYEIPAGIFLSLLGAPFFIFLLLSHRRRSSHD</sequence>
<dbReference type="CDD" id="cd06550">
    <property type="entry name" value="TM_ABC_iron-siderophores_like"/>
    <property type="match status" value="1"/>
</dbReference>
<keyword evidence="6 8" id="KW-1133">Transmembrane helix</keyword>
<keyword evidence="10" id="KW-1185">Reference proteome</keyword>
<keyword evidence="7 8" id="KW-0472">Membrane</keyword>
<dbReference type="STRING" id="290052.ASU35_03190"/>
<evidence type="ECO:0000313" key="10">
    <source>
        <dbReference type="Proteomes" id="UP000054874"/>
    </source>
</evidence>
<dbReference type="InterPro" id="IPR037294">
    <property type="entry name" value="ABC_BtuC-like"/>
</dbReference>
<comment type="subcellular location">
    <subcellularLocation>
        <location evidence="1">Cell membrane</location>
        <topology evidence="1">Multi-pass membrane protein</topology>
    </subcellularLocation>
</comment>
<name>A0A0V8QBZ3_9FIRM</name>
<keyword evidence="5 8" id="KW-0812">Transmembrane</keyword>
<feature type="transmembrane region" description="Helical" evidence="8">
    <location>
        <begin position="88"/>
        <end position="107"/>
    </location>
</feature>
<dbReference type="OrthoDB" id="9792889at2"/>
<dbReference type="FunFam" id="1.10.3470.10:FF:000001">
    <property type="entry name" value="Vitamin B12 ABC transporter permease BtuC"/>
    <property type="match status" value="1"/>
</dbReference>
<protein>
    <submittedName>
        <fullName evidence="9">Iron ABC transporter permease</fullName>
    </submittedName>
</protein>
<dbReference type="GO" id="GO:0022857">
    <property type="term" value="F:transmembrane transporter activity"/>
    <property type="evidence" value="ECO:0007669"/>
    <property type="project" value="InterPro"/>
</dbReference>
<evidence type="ECO:0000313" key="9">
    <source>
        <dbReference type="EMBL" id="KSV58055.1"/>
    </source>
</evidence>
<reference evidence="9 10" key="1">
    <citation type="submission" date="2015-11" db="EMBL/GenBank/DDBJ databases">
        <title>Butyribacter intestini gen. nov., sp. nov., a butyric acid-producing bacterium of the family Lachnospiraceae isolated from the human faeces.</title>
        <authorList>
            <person name="Zou Y."/>
            <person name="Xue W."/>
            <person name="Luo G."/>
            <person name="Lv M."/>
        </authorList>
    </citation>
    <scope>NUCLEOTIDE SEQUENCE [LARGE SCALE GENOMIC DNA]</scope>
    <source>
        <strain evidence="9 10">ACET-33324</strain>
    </source>
</reference>
<evidence type="ECO:0000256" key="3">
    <source>
        <dbReference type="ARBA" id="ARBA00022448"/>
    </source>
</evidence>
<keyword evidence="3" id="KW-0813">Transport</keyword>
<dbReference type="EMBL" id="LNAM01000186">
    <property type="protein sequence ID" value="KSV58055.1"/>
    <property type="molecule type" value="Genomic_DNA"/>
</dbReference>
<dbReference type="GO" id="GO:0005886">
    <property type="term" value="C:plasma membrane"/>
    <property type="evidence" value="ECO:0007669"/>
    <property type="project" value="UniProtKB-SubCell"/>
</dbReference>
<evidence type="ECO:0000256" key="5">
    <source>
        <dbReference type="ARBA" id="ARBA00022692"/>
    </source>
</evidence>
<dbReference type="Pfam" id="PF01032">
    <property type="entry name" value="FecCD"/>
    <property type="match status" value="1"/>
</dbReference>
<keyword evidence="4" id="KW-1003">Cell membrane</keyword>
<feature type="transmembrane region" description="Helical" evidence="8">
    <location>
        <begin position="303"/>
        <end position="320"/>
    </location>
</feature>
<dbReference type="RefSeq" id="WP_058353648.1">
    <property type="nucleotide sequence ID" value="NZ_CABMMD010000186.1"/>
</dbReference>
<dbReference type="Gene3D" id="1.10.3470.10">
    <property type="entry name" value="ABC transporter involved in vitamin B12 uptake, BtuC"/>
    <property type="match status" value="1"/>
</dbReference>
<dbReference type="Proteomes" id="UP000054874">
    <property type="component" value="Unassembled WGS sequence"/>
</dbReference>
<feature type="transmembrane region" description="Helical" evidence="8">
    <location>
        <begin position="183"/>
        <end position="205"/>
    </location>
</feature>
<evidence type="ECO:0000256" key="6">
    <source>
        <dbReference type="ARBA" id="ARBA00022989"/>
    </source>
</evidence>
<evidence type="ECO:0000256" key="7">
    <source>
        <dbReference type="ARBA" id="ARBA00023136"/>
    </source>
</evidence>
<evidence type="ECO:0000256" key="8">
    <source>
        <dbReference type="SAM" id="Phobius"/>
    </source>
</evidence>
<evidence type="ECO:0000256" key="2">
    <source>
        <dbReference type="ARBA" id="ARBA00007935"/>
    </source>
</evidence>
<evidence type="ECO:0000256" key="1">
    <source>
        <dbReference type="ARBA" id="ARBA00004651"/>
    </source>
</evidence>
<organism evidence="9 10">
    <name type="scientific">Acetivibrio ethanolgignens</name>
    <dbReference type="NCBI Taxonomy" id="290052"/>
    <lineage>
        <taxon>Bacteria</taxon>
        <taxon>Bacillati</taxon>
        <taxon>Bacillota</taxon>
        <taxon>Clostridia</taxon>
        <taxon>Eubacteriales</taxon>
        <taxon>Oscillospiraceae</taxon>
        <taxon>Acetivibrio</taxon>
    </lineage>
</organism>
<gene>
    <name evidence="9" type="ORF">ASU35_03190</name>
</gene>
<dbReference type="SUPFAM" id="SSF81345">
    <property type="entry name" value="ABC transporter involved in vitamin B12 uptake, BtuC"/>
    <property type="match status" value="1"/>
</dbReference>
<dbReference type="AlphaFoldDB" id="A0A0V8QBZ3"/>